<evidence type="ECO:0000256" key="1">
    <source>
        <dbReference type="ARBA" id="ARBA00006534"/>
    </source>
</evidence>
<dbReference type="Proteomes" id="UP001525968">
    <property type="component" value="Unassembled WGS sequence"/>
</dbReference>
<protein>
    <submittedName>
        <fullName evidence="5">Dipeptidase PepE</fullName>
        <ecNumber evidence="5">3.4.13.21</ecNumber>
    </submittedName>
</protein>
<dbReference type="InterPro" id="IPR005320">
    <property type="entry name" value="Peptidase_S51"/>
</dbReference>
<sequence length="238" mass="25461">MQLLLLSNSSSPQGFLTHALPAITEWAQAPAEGADLLFVPYAGVTRGWDDYAALVADALRPTGLRLRSLHDEADPDDALEAIARASHIVVGGGNTFALVRQLRQTGQLAAIAERVRSGGARYLGWSAGANLACPGLYTSNDMPIVDPQGFDTLGLVPFQINPHYTEAHPEGHRGETRQQRLREFALLNPGVPVLGLPEGTGLRVDGAQHTLLGDPQTPARWFTGPDAPAILPMGPWKL</sequence>
<gene>
    <name evidence="5" type="primary">pepE</name>
    <name evidence="5" type="ORF">N0K08_04395</name>
</gene>
<keyword evidence="3 5" id="KW-0378">Hydrolase</keyword>
<keyword evidence="4" id="KW-0720">Serine protease</keyword>
<dbReference type="CDD" id="cd03146">
    <property type="entry name" value="GAT1_Peptidase_E"/>
    <property type="match status" value="1"/>
</dbReference>
<evidence type="ECO:0000313" key="5">
    <source>
        <dbReference type="EMBL" id="MCT9809861.1"/>
    </source>
</evidence>
<keyword evidence="5" id="KW-0224">Dipeptidase</keyword>
<evidence type="ECO:0000256" key="2">
    <source>
        <dbReference type="ARBA" id="ARBA00022670"/>
    </source>
</evidence>
<evidence type="ECO:0000313" key="6">
    <source>
        <dbReference type="Proteomes" id="UP001525968"/>
    </source>
</evidence>
<comment type="caution">
    <text evidence="5">The sequence shown here is derived from an EMBL/GenBank/DDBJ whole genome shotgun (WGS) entry which is preliminary data.</text>
</comment>
<dbReference type="Gene3D" id="3.40.50.880">
    <property type="match status" value="1"/>
</dbReference>
<dbReference type="PANTHER" id="PTHR20842:SF0">
    <property type="entry name" value="ALPHA-ASPARTYL DIPEPTIDASE"/>
    <property type="match status" value="1"/>
</dbReference>
<dbReference type="PANTHER" id="PTHR20842">
    <property type="entry name" value="PROTEASE S51 ALPHA-ASPARTYL DIPEPTIDASE"/>
    <property type="match status" value="1"/>
</dbReference>
<dbReference type="GO" id="GO:0016805">
    <property type="term" value="F:dipeptidase activity"/>
    <property type="evidence" value="ECO:0007669"/>
    <property type="project" value="UniProtKB-KW"/>
</dbReference>
<evidence type="ECO:0000256" key="4">
    <source>
        <dbReference type="ARBA" id="ARBA00022825"/>
    </source>
</evidence>
<accession>A0ABT2PHC7</accession>
<reference evidence="5 6" key="1">
    <citation type="submission" date="2022-09" db="EMBL/GenBank/DDBJ databases">
        <title>Draft genome of isolate Be4.</title>
        <authorList>
            <person name="Sanchez-Castro I."/>
            <person name="Martinez-Rodriguez P."/>
            <person name="Descostes M."/>
            <person name="Merroun M."/>
        </authorList>
    </citation>
    <scope>NUCLEOTIDE SEQUENCE [LARGE SCALE GENOMIC DNA]</scope>
    <source>
        <strain evidence="5 6">Be4</strain>
    </source>
</reference>
<proteinExistence type="inferred from homology"/>
<dbReference type="InterPro" id="IPR029062">
    <property type="entry name" value="Class_I_gatase-like"/>
</dbReference>
<keyword evidence="6" id="KW-1185">Reference proteome</keyword>
<dbReference type="EMBL" id="JAODYH010000003">
    <property type="protein sequence ID" value="MCT9809861.1"/>
    <property type="molecule type" value="Genomic_DNA"/>
</dbReference>
<name>A0ABT2PHC7_9BURK</name>
<dbReference type="SUPFAM" id="SSF52317">
    <property type="entry name" value="Class I glutamine amidotransferase-like"/>
    <property type="match status" value="1"/>
</dbReference>
<evidence type="ECO:0000256" key="3">
    <source>
        <dbReference type="ARBA" id="ARBA00022801"/>
    </source>
</evidence>
<comment type="similarity">
    <text evidence="1">Belongs to the peptidase S51 family.</text>
</comment>
<dbReference type="RefSeq" id="WP_261498830.1">
    <property type="nucleotide sequence ID" value="NZ_JAODYH010000003.1"/>
</dbReference>
<organism evidence="5 6">
    <name type="scientific">Acidovorax bellezanensis</name>
    <dbReference type="NCBI Taxonomy" id="2976702"/>
    <lineage>
        <taxon>Bacteria</taxon>
        <taxon>Pseudomonadati</taxon>
        <taxon>Pseudomonadota</taxon>
        <taxon>Betaproteobacteria</taxon>
        <taxon>Burkholderiales</taxon>
        <taxon>Comamonadaceae</taxon>
        <taxon>Acidovorax</taxon>
    </lineage>
</organism>
<dbReference type="Pfam" id="PF03575">
    <property type="entry name" value="Peptidase_S51"/>
    <property type="match status" value="1"/>
</dbReference>
<dbReference type="EC" id="3.4.13.21" evidence="5"/>
<keyword evidence="2" id="KW-0645">Protease</keyword>
<dbReference type="NCBIfam" id="NF003642">
    <property type="entry name" value="PRK05282.1"/>
    <property type="match status" value="1"/>
</dbReference>